<evidence type="ECO:0000313" key="1">
    <source>
        <dbReference type="EMBL" id="BFH72207.1"/>
    </source>
</evidence>
<reference evidence="1" key="1">
    <citation type="submission" date="2024-03" db="EMBL/GenBank/DDBJ databases">
        <title>Complete genome sequence of Sulfurisphaera javensis strain KD-1.</title>
        <authorList>
            <person name="Sakai H."/>
            <person name="Nur N."/>
            <person name="Suwanto A."/>
            <person name="Kurosawa N."/>
        </authorList>
    </citation>
    <scope>NUCLEOTIDE SEQUENCE</scope>
    <source>
        <strain evidence="1">KD-1</strain>
    </source>
</reference>
<proteinExistence type="predicted"/>
<dbReference type="KEGG" id="sjv:SJAV_01510"/>
<gene>
    <name evidence="1" type="ORF">SJAV_01510</name>
</gene>
<accession>A0AAT9GMT8</accession>
<dbReference type="EMBL" id="AP031322">
    <property type="protein sequence ID" value="BFH72207.1"/>
    <property type="molecule type" value="Genomic_DNA"/>
</dbReference>
<organism evidence="1">
    <name type="scientific">Sulfurisphaera javensis</name>
    <dbReference type="NCBI Taxonomy" id="2049879"/>
    <lineage>
        <taxon>Archaea</taxon>
        <taxon>Thermoproteota</taxon>
        <taxon>Thermoprotei</taxon>
        <taxon>Sulfolobales</taxon>
        <taxon>Sulfolobaceae</taxon>
        <taxon>Sulfurisphaera</taxon>
    </lineage>
</organism>
<sequence>MLTEVRSGLDVIIMFIYVRNIEIKTLGKELDDYTMVYQHTISYKGLV</sequence>
<name>A0AAT9GMT8_9CREN</name>
<protein>
    <submittedName>
        <fullName evidence="1">Uncharacterized protein</fullName>
    </submittedName>
</protein>
<dbReference type="AlphaFoldDB" id="A0AAT9GMT8"/>